<feature type="domain" description="DUF632" evidence="1">
    <location>
        <begin position="59"/>
        <end position="131"/>
    </location>
</feature>
<evidence type="ECO:0000259" key="1">
    <source>
        <dbReference type="Pfam" id="PF04782"/>
    </source>
</evidence>
<organism evidence="2 3">
    <name type="scientific">Nyssa sinensis</name>
    <dbReference type="NCBI Taxonomy" id="561372"/>
    <lineage>
        <taxon>Eukaryota</taxon>
        <taxon>Viridiplantae</taxon>
        <taxon>Streptophyta</taxon>
        <taxon>Embryophyta</taxon>
        <taxon>Tracheophyta</taxon>
        <taxon>Spermatophyta</taxon>
        <taxon>Magnoliopsida</taxon>
        <taxon>eudicotyledons</taxon>
        <taxon>Gunneridae</taxon>
        <taxon>Pentapetalae</taxon>
        <taxon>asterids</taxon>
        <taxon>Cornales</taxon>
        <taxon>Nyssaceae</taxon>
        <taxon>Nyssa</taxon>
    </lineage>
</organism>
<reference evidence="2 3" key="1">
    <citation type="submission" date="2019-09" db="EMBL/GenBank/DDBJ databases">
        <title>A chromosome-level genome assembly of the Chinese tupelo Nyssa sinensis.</title>
        <authorList>
            <person name="Yang X."/>
            <person name="Kang M."/>
            <person name="Yang Y."/>
            <person name="Xiong H."/>
            <person name="Wang M."/>
            <person name="Zhang Z."/>
            <person name="Wang Z."/>
            <person name="Wu H."/>
            <person name="Ma T."/>
            <person name="Liu J."/>
            <person name="Xi Z."/>
        </authorList>
    </citation>
    <scope>NUCLEOTIDE SEQUENCE [LARGE SCALE GENOMIC DNA]</scope>
    <source>
        <strain evidence="2">J267</strain>
        <tissue evidence="2">Leaf</tissue>
    </source>
</reference>
<accession>A0A5J5C048</accession>
<evidence type="ECO:0000313" key="2">
    <source>
        <dbReference type="EMBL" id="KAA8546841.1"/>
    </source>
</evidence>
<dbReference type="OrthoDB" id="1893612at2759"/>
<keyword evidence="3" id="KW-1185">Reference proteome</keyword>
<dbReference type="PANTHER" id="PTHR21450">
    <property type="entry name" value="PROTEIN ALTERED PHOSPHATE STARVATION RESPONSE 1"/>
    <property type="match status" value="1"/>
</dbReference>
<evidence type="ECO:0000313" key="3">
    <source>
        <dbReference type="Proteomes" id="UP000325577"/>
    </source>
</evidence>
<dbReference type="InterPro" id="IPR006867">
    <property type="entry name" value="DUF632"/>
</dbReference>
<dbReference type="PANTHER" id="PTHR21450:SF35">
    <property type="entry name" value="TRANSCRIPTION FACTOR, PUTATIVE (DUF630 AND DUF632)-RELATED"/>
    <property type="match status" value="1"/>
</dbReference>
<dbReference type="Proteomes" id="UP000325577">
    <property type="component" value="Linkage Group LG1"/>
</dbReference>
<dbReference type="AlphaFoldDB" id="A0A5J5C048"/>
<gene>
    <name evidence="2" type="ORF">F0562_003235</name>
</gene>
<sequence length="132" mass="14868">MERRYAMKLINCISNGHPVGAPPPPSPAKENAVTTIAAILTNSPNVEDRVGRQLQVLTKVCESIKEEYAQRCDQLRHQFGKDLSTQVTDKAVVKALHSRIKVALYTIDSKSKRIEKMMDEELQPQLVELIQE</sequence>
<dbReference type="EMBL" id="CM018032">
    <property type="protein sequence ID" value="KAA8546841.1"/>
    <property type="molecule type" value="Genomic_DNA"/>
</dbReference>
<name>A0A5J5C048_9ASTE</name>
<proteinExistence type="predicted"/>
<protein>
    <recommendedName>
        <fullName evidence="1">DUF632 domain-containing protein</fullName>
    </recommendedName>
</protein>
<dbReference type="Pfam" id="PF04782">
    <property type="entry name" value="DUF632"/>
    <property type="match status" value="1"/>
</dbReference>